<dbReference type="Gene3D" id="2.130.10.10">
    <property type="entry name" value="YVTN repeat-like/Quinoprotein amine dehydrogenase"/>
    <property type="match status" value="1"/>
</dbReference>
<accession>A0AAQ4F8U0</accession>
<dbReference type="EMBL" id="JARKHS020005757">
    <property type="protein sequence ID" value="KAK8783241.1"/>
    <property type="molecule type" value="Genomic_DNA"/>
</dbReference>
<evidence type="ECO:0000256" key="1">
    <source>
        <dbReference type="ARBA" id="ARBA00002530"/>
    </source>
</evidence>
<dbReference type="InterPro" id="IPR036322">
    <property type="entry name" value="WD40_repeat_dom_sf"/>
</dbReference>
<dbReference type="InterPro" id="IPR015943">
    <property type="entry name" value="WD40/YVTN_repeat-like_dom_sf"/>
</dbReference>
<dbReference type="Proteomes" id="UP001321473">
    <property type="component" value="Unassembled WGS sequence"/>
</dbReference>
<keyword evidence="5" id="KW-0677">Repeat</keyword>
<evidence type="ECO:0000256" key="4">
    <source>
        <dbReference type="ARBA" id="ARBA00022574"/>
    </source>
</evidence>
<evidence type="ECO:0000256" key="2">
    <source>
        <dbReference type="ARBA" id="ARBA00005434"/>
    </source>
</evidence>
<evidence type="ECO:0000256" key="3">
    <source>
        <dbReference type="ARBA" id="ARBA00021234"/>
    </source>
</evidence>
<dbReference type="AlphaFoldDB" id="A0AAQ4F8U0"/>
<dbReference type="FunFam" id="2.130.10.10:FF:000180">
    <property type="entry name" value="WD repeat-containing protein 76"/>
    <property type="match status" value="1"/>
</dbReference>
<comment type="function">
    <text evidence="1">Specifically binds 5-hydroxymethylcytosine (5hmC), suggesting that it acts as a specific reader of 5hmC.</text>
</comment>
<dbReference type="Pfam" id="PF00400">
    <property type="entry name" value="WD40"/>
    <property type="match status" value="2"/>
</dbReference>
<dbReference type="PANTHER" id="PTHR14773:SF0">
    <property type="entry name" value="WD REPEAT-CONTAINING PROTEIN 76"/>
    <property type="match status" value="1"/>
</dbReference>
<reference evidence="8 9" key="1">
    <citation type="journal article" date="2023" name="Arcadia Sci">
        <title>De novo assembly of a long-read Amblyomma americanum tick genome.</title>
        <authorList>
            <person name="Chou S."/>
            <person name="Poskanzer K.E."/>
            <person name="Rollins M."/>
            <person name="Thuy-Boun P.S."/>
        </authorList>
    </citation>
    <scope>NUCLEOTIDE SEQUENCE [LARGE SCALE GENOMIC DNA]</scope>
    <source>
        <strain evidence="8">F_SG_1</strain>
        <tissue evidence="8">Salivary glands</tissue>
    </source>
</reference>
<dbReference type="PROSITE" id="PS50082">
    <property type="entry name" value="WD_REPEATS_2"/>
    <property type="match status" value="1"/>
</dbReference>
<protein>
    <recommendedName>
        <fullName evidence="3">WD repeat-containing protein 76</fullName>
    </recommendedName>
</protein>
<comment type="caution">
    <text evidence="8">The sequence shown here is derived from an EMBL/GenBank/DDBJ whole genome shotgun (WGS) entry which is preliminary data.</text>
</comment>
<evidence type="ECO:0000313" key="9">
    <source>
        <dbReference type="Proteomes" id="UP001321473"/>
    </source>
</evidence>
<comment type="similarity">
    <text evidence="2">Belongs to the WD repeat DDB2/WDR76 family.</text>
</comment>
<evidence type="ECO:0000256" key="5">
    <source>
        <dbReference type="ARBA" id="ARBA00022737"/>
    </source>
</evidence>
<keyword evidence="9" id="KW-1185">Reference proteome</keyword>
<proteinExistence type="inferred from homology"/>
<name>A0AAQ4F8U0_AMBAM</name>
<dbReference type="InterPro" id="IPR001680">
    <property type="entry name" value="WD40_rpt"/>
</dbReference>
<keyword evidence="4 6" id="KW-0853">WD repeat</keyword>
<dbReference type="PANTHER" id="PTHR14773">
    <property type="entry name" value="WD REPEAT-CONTAINING PROTEIN 76"/>
    <property type="match status" value="1"/>
</dbReference>
<evidence type="ECO:0000256" key="6">
    <source>
        <dbReference type="PROSITE-ProRule" id="PRU00221"/>
    </source>
</evidence>
<dbReference type="GO" id="GO:2000001">
    <property type="term" value="P:regulation of DNA damage checkpoint"/>
    <property type="evidence" value="ECO:0007669"/>
    <property type="project" value="TreeGrafter"/>
</dbReference>
<feature type="repeat" description="WD" evidence="6">
    <location>
        <begin position="169"/>
        <end position="202"/>
    </location>
</feature>
<dbReference type="InterPro" id="IPR050853">
    <property type="entry name" value="WD_repeat_DNA-damage-binding"/>
</dbReference>
<dbReference type="GO" id="GO:0005634">
    <property type="term" value="C:nucleus"/>
    <property type="evidence" value="ECO:0007669"/>
    <property type="project" value="TreeGrafter"/>
</dbReference>
<dbReference type="GO" id="GO:0003677">
    <property type="term" value="F:DNA binding"/>
    <property type="evidence" value="ECO:0007669"/>
    <property type="project" value="TreeGrafter"/>
</dbReference>
<keyword evidence="7" id="KW-0732">Signal</keyword>
<sequence length="348" mass="38889">MSLLDSLKGIDWSVVFFLVLCRILSRLSDLVADDTTVQKVLPSRITAIAVHPSLTATLVFVGDKLGNFGFVKLGTGENVVETYRPHTSGLMCLKIRPDDPQKIYSGSYDDTLRCADIERGIFDELYRCAPDAGVMYFDWMQDRTMIVSHSNGQVSFVDTRVEEKQTSLYDLHDRKVRTIDAHPTNSSWFLTGSTDAKVKLWDSRMMSKRRPTPLAMLTHNRSCSGAFFSPVQGNRIVTTSFDDTLKIVNDISPTGEMKQLVSLKHNNYTGRWLTPFKAVWMPGCDELFLVGSMENPRRIEVYSNHGALVCKLMGESITSVSSLVDVHPERLIVAGGNSSGRVQILVEP</sequence>
<dbReference type="SUPFAM" id="SSF50978">
    <property type="entry name" value="WD40 repeat-like"/>
    <property type="match status" value="1"/>
</dbReference>
<dbReference type="SMART" id="SM00320">
    <property type="entry name" value="WD40"/>
    <property type="match status" value="3"/>
</dbReference>
<organism evidence="8 9">
    <name type="scientific">Amblyomma americanum</name>
    <name type="common">Lone star tick</name>
    <dbReference type="NCBI Taxonomy" id="6943"/>
    <lineage>
        <taxon>Eukaryota</taxon>
        <taxon>Metazoa</taxon>
        <taxon>Ecdysozoa</taxon>
        <taxon>Arthropoda</taxon>
        <taxon>Chelicerata</taxon>
        <taxon>Arachnida</taxon>
        <taxon>Acari</taxon>
        <taxon>Parasitiformes</taxon>
        <taxon>Ixodida</taxon>
        <taxon>Ixodoidea</taxon>
        <taxon>Ixodidae</taxon>
        <taxon>Amblyomminae</taxon>
        <taxon>Amblyomma</taxon>
    </lineage>
</organism>
<feature type="chain" id="PRO_5042908871" description="WD repeat-containing protein 76" evidence="7">
    <location>
        <begin position="33"/>
        <end position="348"/>
    </location>
</feature>
<evidence type="ECO:0000313" key="8">
    <source>
        <dbReference type="EMBL" id="KAK8783241.1"/>
    </source>
</evidence>
<evidence type="ECO:0000256" key="7">
    <source>
        <dbReference type="SAM" id="SignalP"/>
    </source>
</evidence>
<dbReference type="PROSITE" id="PS50294">
    <property type="entry name" value="WD_REPEATS_REGION"/>
    <property type="match status" value="1"/>
</dbReference>
<feature type="signal peptide" evidence="7">
    <location>
        <begin position="1"/>
        <end position="32"/>
    </location>
</feature>
<gene>
    <name evidence="8" type="ORF">V5799_015415</name>
</gene>